<name>A0A7S1A7Z2_NOCSC</name>
<evidence type="ECO:0000256" key="1">
    <source>
        <dbReference type="SAM" id="MobiDB-lite"/>
    </source>
</evidence>
<gene>
    <name evidence="2" type="ORF">NSCI0253_LOCUS19139</name>
</gene>
<reference evidence="2" key="1">
    <citation type="submission" date="2021-01" db="EMBL/GenBank/DDBJ databases">
        <authorList>
            <person name="Corre E."/>
            <person name="Pelletier E."/>
            <person name="Niang G."/>
            <person name="Scheremetjew M."/>
            <person name="Finn R."/>
            <person name="Kale V."/>
            <person name="Holt S."/>
            <person name="Cochrane G."/>
            <person name="Meng A."/>
            <person name="Brown T."/>
            <person name="Cohen L."/>
        </authorList>
    </citation>
    <scope>NUCLEOTIDE SEQUENCE</scope>
</reference>
<dbReference type="EMBL" id="HBFQ01027058">
    <property type="protein sequence ID" value="CAD8844789.1"/>
    <property type="molecule type" value="Transcribed_RNA"/>
</dbReference>
<accession>A0A7S1A7Z2</accession>
<protein>
    <submittedName>
        <fullName evidence="2">Uncharacterized protein</fullName>
    </submittedName>
</protein>
<sequence length="197" mass="22131">MTENRSRQLIGIQERSEEHTAPPTGVRFKPTFEEEVLQSSLVPLITSTTECFNHCAFVVDAMSPDVTLVECTPSFTVFCGPMEAQGFAELIVSEKTHFLLWIQASVNALMCDIAATTLGVRLAPRHLRSHWEVHADLRAVSCDLGPNGEIFVAIVMFTESLVRKNRVRPRLYGLGTKRNMEFRSLDAPSRKGKRLRL</sequence>
<proteinExistence type="predicted"/>
<organism evidence="2">
    <name type="scientific">Noctiluca scintillans</name>
    <name type="common">Sea sparkle</name>
    <name type="synonym">Red tide dinoflagellate</name>
    <dbReference type="NCBI Taxonomy" id="2966"/>
    <lineage>
        <taxon>Eukaryota</taxon>
        <taxon>Sar</taxon>
        <taxon>Alveolata</taxon>
        <taxon>Dinophyceae</taxon>
        <taxon>Noctilucales</taxon>
        <taxon>Noctilucaceae</taxon>
        <taxon>Noctiluca</taxon>
    </lineage>
</organism>
<evidence type="ECO:0000313" key="2">
    <source>
        <dbReference type="EMBL" id="CAD8844789.1"/>
    </source>
</evidence>
<dbReference type="AlphaFoldDB" id="A0A7S1A7Z2"/>
<feature type="region of interest" description="Disordered" evidence="1">
    <location>
        <begin position="1"/>
        <end position="25"/>
    </location>
</feature>